<sequence length="508" mass="58036">MSDSNVRVRFAPSPTGPLHMGGVRTALYNYLFAKQLGGKFILRLEDTDQTRFVAGAEDYIVEALKWCGISPDEGVSVGGPHEPYRQSERKPMYRKYAEELIEKDLAYYAFDTSEELEAVRERAKEAGNANFQYNYITRNSMKNSLTLPAEEVQKRLESGEPYTIRIKLPRNEEVKFEDMIRGWVSVNTANMDDKILLKADGMPTYHLANIVDDHTMEISHVIRGEEWLPSAPLHIIMYQYFGWEAPQFAHLPLLLRPDGNGKLSKRDGDRLGFPVFPLRWENKETGDTASGYREQGFFPEAFINMLAFLGWSPGDNREMFVLDELVKEFSIPKVSKSGAKFDFEKAKWYNQQYLRKLSNEELATLLQPILEEKGVAVPAHDTFIRIIDLVKERAVFVEDIYEEGHFLFHEPRGYDEKSVSKKWKGEESAAIVRDLAARFEEEEFTAEALENNFKAYLAEKGLGFGQAGPVLRIAVVGTMTGPSAFEMMELLGKDETLRRMNKTIEDLA</sequence>
<comment type="subcellular location">
    <subcellularLocation>
        <location evidence="8">Cytoplasm</location>
    </subcellularLocation>
</comment>
<comment type="caution">
    <text evidence="8">Lacks conserved residue(s) required for the propagation of feature annotation.</text>
</comment>
<organism evidence="11 12">
    <name type="scientific">Phaeocystidibacter luteus</name>
    <dbReference type="NCBI Taxonomy" id="911197"/>
    <lineage>
        <taxon>Bacteria</taxon>
        <taxon>Pseudomonadati</taxon>
        <taxon>Bacteroidota</taxon>
        <taxon>Flavobacteriia</taxon>
        <taxon>Flavobacteriales</taxon>
        <taxon>Phaeocystidibacteraceae</taxon>
        <taxon>Phaeocystidibacter</taxon>
    </lineage>
</organism>
<dbReference type="PROSITE" id="PS00178">
    <property type="entry name" value="AA_TRNA_LIGASE_I"/>
    <property type="match status" value="1"/>
</dbReference>
<dbReference type="Proteomes" id="UP000468650">
    <property type="component" value="Unassembled WGS sequence"/>
</dbReference>
<dbReference type="PRINTS" id="PR00987">
    <property type="entry name" value="TRNASYNTHGLU"/>
</dbReference>
<evidence type="ECO:0000256" key="4">
    <source>
        <dbReference type="ARBA" id="ARBA00022741"/>
    </source>
</evidence>
<keyword evidence="7 8" id="KW-0030">Aminoacyl-tRNA synthetase</keyword>
<evidence type="ECO:0000313" key="12">
    <source>
        <dbReference type="Proteomes" id="UP000468650"/>
    </source>
</evidence>
<dbReference type="Pfam" id="PF00749">
    <property type="entry name" value="tRNA-synt_1c"/>
    <property type="match status" value="1"/>
</dbReference>
<proteinExistence type="inferred from homology"/>
<comment type="function">
    <text evidence="8">Catalyzes the attachment of glutamate to tRNA(Glu) in a two-step reaction: glutamate is first activated by ATP to form Glu-AMP and then transferred to the acceptor end of tRNA(Glu).</text>
</comment>
<dbReference type="InterPro" id="IPR014729">
    <property type="entry name" value="Rossmann-like_a/b/a_fold"/>
</dbReference>
<evidence type="ECO:0000256" key="8">
    <source>
        <dbReference type="HAMAP-Rule" id="MF_00022"/>
    </source>
</evidence>
<dbReference type="FunFam" id="3.40.50.620:FF:000127">
    <property type="entry name" value="Glutamate--tRNA ligase"/>
    <property type="match status" value="1"/>
</dbReference>
<dbReference type="CDD" id="cd00808">
    <property type="entry name" value="GluRS_core"/>
    <property type="match status" value="1"/>
</dbReference>
<dbReference type="GO" id="GO:0006424">
    <property type="term" value="P:glutamyl-tRNA aminoacylation"/>
    <property type="evidence" value="ECO:0007669"/>
    <property type="project" value="UniProtKB-UniRule"/>
</dbReference>
<evidence type="ECO:0000256" key="3">
    <source>
        <dbReference type="ARBA" id="ARBA00022598"/>
    </source>
</evidence>
<dbReference type="Gene3D" id="1.10.1160.10">
    <property type="entry name" value="Glutamyl-trna Synthetase, Domain 2"/>
    <property type="match status" value="1"/>
</dbReference>
<dbReference type="HAMAP" id="MF_00022">
    <property type="entry name" value="Glu_tRNA_synth_type1"/>
    <property type="match status" value="1"/>
</dbReference>
<gene>
    <name evidence="8" type="primary">gltX</name>
    <name evidence="11" type="ORF">F8C67_07970</name>
</gene>
<evidence type="ECO:0000313" key="11">
    <source>
        <dbReference type="EMBL" id="KAB2810160.1"/>
    </source>
</evidence>
<dbReference type="InterPro" id="IPR000924">
    <property type="entry name" value="Glu/Gln-tRNA-synth"/>
</dbReference>
<dbReference type="SUPFAM" id="SSF52374">
    <property type="entry name" value="Nucleotidylyl transferase"/>
    <property type="match status" value="1"/>
</dbReference>
<keyword evidence="5 8" id="KW-0067">ATP-binding</keyword>
<comment type="similarity">
    <text evidence="1 8">Belongs to the class-I aminoacyl-tRNA synthetase family. Glutamate--tRNA ligase type 1 subfamily.</text>
</comment>
<keyword evidence="12" id="KW-1185">Reference proteome</keyword>
<dbReference type="InterPro" id="IPR020752">
    <property type="entry name" value="Glu-tRNA-synth_I_codon-bd_sub1"/>
</dbReference>
<feature type="short sequence motif" description="'KMSKS' region" evidence="8">
    <location>
        <begin position="262"/>
        <end position="266"/>
    </location>
</feature>
<dbReference type="InterPro" id="IPR049940">
    <property type="entry name" value="GluQ/Sye"/>
</dbReference>
<dbReference type="InterPro" id="IPR001412">
    <property type="entry name" value="aa-tRNA-synth_I_CS"/>
</dbReference>
<keyword evidence="4 8" id="KW-0547">Nucleotide-binding</keyword>
<dbReference type="AlphaFoldDB" id="A0A6N6RG90"/>
<dbReference type="RefSeq" id="WP_151667304.1">
    <property type="nucleotide sequence ID" value="NZ_WBVO01000005.1"/>
</dbReference>
<keyword evidence="2 8" id="KW-0963">Cytoplasm</keyword>
<feature type="domain" description="Glutamyl/glutaminyl-tRNA synthetase class Ib catalytic" evidence="9">
    <location>
        <begin position="5"/>
        <end position="348"/>
    </location>
</feature>
<accession>A0A6N6RG90</accession>
<dbReference type="GO" id="GO:0005524">
    <property type="term" value="F:ATP binding"/>
    <property type="evidence" value="ECO:0007669"/>
    <property type="project" value="UniProtKB-UniRule"/>
</dbReference>
<dbReference type="PANTHER" id="PTHR43311:SF2">
    <property type="entry name" value="GLUTAMATE--TRNA LIGASE, MITOCHONDRIAL-RELATED"/>
    <property type="match status" value="1"/>
</dbReference>
<dbReference type="InterPro" id="IPR004527">
    <property type="entry name" value="Glu-tRNA-ligase_bac/mito"/>
</dbReference>
<dbReference type="EC" id="6.1.1.17" evidence="8"/>
<keyword evidence="3 8" id="KW-0436">Ligase</keyword>
<dbReference type="PANTHER" id="PTHR43311">
    <property type="entry name" value="GLUTAMATE--TRNA LIGASE"/>
    <property type="match status" value="1"/>
</dbReference>
<dbReference type="Pfam" id="PF19269">
    <property type="entry name" value="Anticodon_2"/>
    <property type="match status" value="1"/>
</dbReference>
<reference evidence="11 12" key="1">
    <citation type="submission" date="2019-09" db="EMBL/GenBank/DDBJ databases">
        <title>Genomes of family Cryomorphaceae.</title>
        <authorList>
            <person name="Bowman J.P."/>
        </authorList>
    </citation>
    <scope>NUCLEOTIDE SEQUENCE [LARGE SCALE GENOMIC DNA]</scope>
    <source>
        <strain evidence="11 12">LMG 25704</strain>
    </source>
</reference>
<dbReference type="Gene3D" id="1.10.10.350">
    <property type="match status" value="1"/>
</dbReference>
<dbReference type="Gene3D" id="1.10.8.70">
    <property type="entry name" value="Glutamate-tRNA synthetase, class I, anticodon-binding domain 1"/>
    <property type="match status" value="1"/>
</dbReference>
<dbReference type="InterPro" id="IPR033910">
    <property type="entry name" value="GluRS_core"/>
</dbReference>
<dbReference type="GO" id="GO:0005829">
    <property type="term" value="C:cytosol"/>
    <property type="evidence" value="ECO:0007669"/>
    <property type="project" value="TreeGrafter"/>
</dbReference>
<feature type="short sequence motif" description="'HIGH' region" evidence="8">
    <location>
        <begin position="12"/>
        <end position="22"/>
    </location>
</feature>
<dbReference type="GO" id="GO:0008270">
    <property type="term" value="F:zinc ion binding"/>
    <property type="evidence" value="ECO:0007669"/>
    <property type="project" value="InterPro"/>
</dbReference>
<protein>
    <recommendedName>
        <fullName evidence="8">Glutamate--tRNA ligase</fullName>
        <ecNumber evidence="8">6.1.1.17</ecNumber>
    </recommendedName>
    <alternativeName>
        <fullName evidence="8">Glutamyl-tRNA synthetase</fullName>
        <shortName evidence="8">GluRS</shortName>
    </alternativeName>
</protein>
<dbReference type="Gene3D" id="3.40.50.620">
    <property type="entry name" value="HUPs"/>
    <property type="match status" value="1"/>
</dbReference>
<comment type="catalytic activity">
    <reaction evidence="8">
        <text>tRNA(Glu) + L-glutamate + ATP = L-glutamyl-tRNA(Glu) + AMP + diphosphate</text>
        <dbReference type="Rhea" id="RHEA:23540"/>
        <dbReference type="Rhea" id="RHEA-COMP:9663"/>
        <dbReference type="Rhea" id="RHEA-COMP:9680"/>
        <dbReference type="ChEBI" id="CHEBI:29985"/>
        <dbReference type="ChEBI" id="CHEBI:30616"/>
        <dbReference type="ChEBI" id="CHEBI:33019"/>
        <dbReference type="ChEBI" id="CHEBI:78442"/>
        <dbReference type="ChEBI" id="CHEBI:78520"/>
        <dbReference type="ChEBI" id="CHEBI:456215"/>
        <dbReference type="EC" id="6.1.1.17"/>
    </reaction>
</comment>
<evidence type="ECO:0000256" key="1">
    <source>
        <dbReference type="ARBA" id="ARBA00007894"/>
    </source>
</evidence>
<keyword evidence="6 8" id="KW-0648">Protein biosynthesis</keyword>
<comment type="caution">
    <text evidence="11">The sequence shown here is derived from an EMBL/GenBank/DDBJ whole genome shotgun (WGS) entry which is preliminary data.</text>
</comment>
<dbReference type="SUPFAM" id="SSF48163">
    <property type="entry name" value="An anticodon-binding domain of class I aminoacyl-tRNA synthetases"/>
    <property type="match status" value="1"/>
</dbReference>
<evidence type="ECO:0000256" key="7">
    <source>
        <dbReference type="ARBA" id="ARBA00023146"/>
    </source>
</evidence>
<dbReference type="EMBL" id="WBVO01000005">
    <property type="protein sequence ID" value="KAB2810160.1"/>
    <property type="molecule type" value="Genomic_DNA"/>
</dbReference>
<evidence type="ECO:0000259" key="10">
    <source>
        <dbReference type="Pfam" id="PF19269"/>
    </source>
</evidence>
<dbReference type="GO" id="GO:0000049">
    <property type="term" value="F:tRNA binding"/>
    <property type="evidence" value="ECO:0007669"/>
    <property type="project" value="InterPro"/>
</dbReference>
<dbReference type="InterPro" id="IPR020751">
    <property type="entry name" value="aa-tRNA-synth_I_codon-bd_sub2"/>
</dbReference>
<feature type="domain" description="Aminoacyl-tRNA synthetase class I anticodon-binding" evidence="10">
    <location>
        <begin position="361"/>
        <end position="504"/>
    </location>
</feature>
<feature type="binding site" evidence="8">
    <location>
        <position position="265"/>
    </location>
    <ligand>
        <name>ATP</name>
        <dbReference type="ChEBI" id="CHEBI:30616"/>
    </ligand>
</feature>
<comment type="subunit">
    <text evidence="8">Monomer.</text>
</comment>
<evidence type="ECO:0000256" key="2">
    <source>
        <dbReference type="ARBA" id="ARBA00022490"/>
    </source>
</evidence>
<dbReference type="Gene3D" id="3.90.800.10">
    <property type="entry name" value="Glutamyl-tRNA Synthetase, Domain 3"/>
    <property type="match status" value="1"/>
</dbReference>
<evidence type="ECO:0000256" key="5">
    <source>
        <dbReference type="ARBA" id="ARBA00022840"/>
    </source>
</evidence>
<dbReference type="InterPro" id="IPR008925">
    <property type="entry name" value="aa_tRNA-synth_I_cd-bd_sf"/>
</dbReference>
<dbReference type="NCBIfam" id="TIGR00464">
    <property type="entry name" value="gltX_bact"/>
    <property type="match status" value="1"/>
</dbReference>
<dbReference type="InterPro" id="IPR020058">
    <property type="entry name" value="Glu/Gln-tRNA-synth_Ib_cat-dom"/>
</dbReference>
<dbReference type="GO" id="GO:0004818">
    <property type="term" value="F:glutamate-tRNA ligase activity"/>
    <property type="evidence" value="ECO:0007669"/>
    <property type="project" value="UniProtKB-UniRule"/>
</dbReference>
<dbReference type="OrthoDB" id="9807503at2"/>
<evidence type="ECO:0000259" key="9">
    <source>
        <dbReference type="Pfam" id="PF00749"/>
    </source>
</evidence>
<name>A0A6N6RG90_9FLAO</name>
<dbReference type="InterPro" id="IPR020061">
    <property type="entry name" value="Glu_tRNA_lig_a-bdl"/>
</dbReference>
<evidence type="ECO:0000256" key="6">
    <source>
        <dbReference type="ARBA" id="ARBA00022917"/>
    </source>
</evidence>
<dbReference type="InterPro" id="IPR045462">
    <property type="entry name" value="aa-tRNA-synth_I_cd-bd"/>
</dbReference>